<feature type="region of interest" description="Disordered" evidence="1">
    <location>
        <begin position="73"/>
        <end position="101"/>
    </location>
</feature>
<dbReference type="Proteomes" id="UP001165160">
    <property type="component" value="Unassembled WGS sequence"/>
</dbReference>
<keyword evidence="3" id="KW-1185">Reference proteome</keyword>
<evidence type="ECO:0000256" key="1">
    <source>
        <dbReference type="SAM" id="MobiDB-lite"/>
    </source>
</evidence>
<feature type="region of interest" description="Disordered" evidence="1">
    <location>
        <begin position="30"/>
        <end position="49"/>
    </location>
</feature>
<name>A0A9W7DQC5_9STRA</name>
<reference evidence="3" key="1">
    <citation type="journal article" date="2023" name="Commun. Biol.">
        <title>Genome analysis of Parmales, the sister group of diatoms, reveals the evolutionary specialization of diatoms from phago-mixotrophs to photoautotrophs.</title>
        <authorList>
            <person name="Ban H."/>
            <person name="Sato S."/>
            <person name="Yoshikawa S."/>
            <person name="Yamada K."/>
            <person name="Nakamura Y."/>
            <person name="Ichinomiya M."/>
            <person name="Sato N."/>
            <person name="Blanc-Mathieu R."/>
            <person name="Endo H."/>
            <person name="Kuwata A."/>
            <person name="Ogata H."/>
        </authorList>
    </citation>
    <scope>NUCLEOTIDE SEQUENCE [LARGE SCALE GENOMIC DNA]</scope>
    <source>
        <strain evidence="3">NIES 3699</strain>
    </source>
</reference>
<dbReference type="AlphaFoldDB" id="A0A9W7DQC5"/>
<dbReference type="PANTHER" id="PTHR46512:SF1">
    <property type="entry name" value="PEPTIDYLPROLYL ISOMERASE"/>
    <property type="match status" value="1"/>
</dbReference>
<dbReference type="InterPro" id="IPR011990">
    <property type="entry name" value="TPR-like_helical_dom_sf"/>
</dbReference>
<evidence type="ECO:0000313" key="3">
    <source>
        <dbReference type="Proteomes" id="UP001165160"/>
    </source>
</evidence>
<dbReference type="SUPFAM" id="SSF48452">
    <property type="entry name" value="TPR-like"/>
    <property type="match status" value="1"/>
</dbReference>
<dbReference type="GO" id="GO:0016020">
    <property type="term" value="C:membrane"/>
    <property type="evidence" value="ECO:0007669"/>
    <property type="project" value="TreeGrafter"/>
</dbReference>
<organism evidence="2 3">
    <name type="scientific">Triparma verrucosa</name>
    <dbReference type="NCBI Taxonomy" id="1606542"/>
    <lineage>
        <taxon>Eukaryota</taxon>
        <taxon>Sar</taxon>
        <taxon>Stramenopiles</taxon>
        <taxon>Ochrophyta</taxon>
        <taxon>Bolidophyceae</taxon>
        <taxon>Parmales</taxon>
        <taxon>Triparmaceae</taxon>
        <taxon>Triparma</taxon>
    </lineage>
</organism>
<dbReference type="GO" id="GO:0005829">
    <property type="term" value="C:cytosol"/>
    <property type="evidence" value="ECO:0007669"/>
    <property type="project" value="TreeGrafter"/>
</dbReference>
<comment type="caution">
    <text evidence="2">The sequence shown here is derived from an EMBL/GenBank/DDBJ whole genome shotgun (WGS) entry which is preliminary data.</text>
</comment>
<proteinExistence type="predicted"/>
<feature type="compositionally biased region" description="Polar residues" evidence="1">
    <location>
        <begin position="79"/>
        <end position="93"/>
    </location>
</feature>
<dbReference type="SMART" id="SM00028">
    <property type="entry name" value="TPR"/>
    <property type="match status" value="3"/>
</dbReference>
<dbReference type="GO" id="GO:0044183">
    <property type="term" value="F:protein folding chaperone"/>
    <property type="evidence" value="ECO:0007669"/>
    <property type="project" value="TreeGrafter"/>
</dbReference>
<dbReference type="PANTHER" id="PTHR46512">
    <property type="entry name" value="PEPTIDYLPROLYL ISOMERASE"/>
    <property type="match status" value="1"/>
</dbReference>
<accession>A0A9W7DQC5</accession>
<sequence>MNPIMQAHSGAAEQKDKQLSTITKKIMQNEERLSQVKASQETAAPLDRSTPWTRNYERWDMWEDADELQASLDKDKESQNSLLQSARSMTGCSSHDRSAEKRVYELPPADRLREMKSFREMGNAYYNEGQYARATMKYKRVQVFFEYFFEFDSPAQEEETNQVRLDSITNSAACFLKLNAYAETLEQCEQALKLDKDNVKTLYRQAVALRMRDQEGDLKLAHTSLERAIVLDPDDLTLRKEMIKLRGKERSNLKNERAMAKRMVGGEGKDSNRSGQVDAKDKGDPEQSRFQQSESVLQLSFGDKKLELDDLFVPIVVDTSKAQETIDSLLGINLSDATTLRKLKHQEEKAKEGMTWAFRHPASCECAAPEIEFEDFSEDDEEAEQAYIDDDEEVEEVTVEEKVSAETLDSVDSSTVLKTTQQQLSEPVTEKVEVKEVTAAEVENTTPKVEASPVTAETTTESKAGGERLDININMNAVAAVIVVLIGCAMKMNVHPLLIGGVGLGVGLIAEKQLTAHKN</sequence>
<dbReference type="GO" id="GO:0012505">
    <property type="term" value="C:endomembrane system"/>
    <property type="evidence" value="ECO:0007669"/>
    <property type="project" value="TreeGrafter"/>
</dbReference>
<dbReference type="InterPro" id="IPR019734">
    <property type="entry name" value="TPR_rpt"/>
</dbReference>
<protein>
    <submittedName>
        <fullName evidence="2">Uncharacterized protein</fullName>
    </submittedName>
</protein>
<feature type="compositionally biased region" description="Basic and acidic residues" evidence="1">
    <location>
        <begin position="267"/>
        <end position="287"/>
    </location>
</feature>
<dbReference type="InterPro" id="IPR050754">
    <property type="entry name" value="FKBP4/5/8-like"/>
</dbReference>
<dbReference type="EMBL" id="BRXX01000564">
    <property type="protein sequence ID" value="GMH46903.1"/>
    <property type="molecule type" value="Genomic_DNA"/>
</dbReference>
<dbReference type="Gene3D" id="1.25.40.10">
    <property type="entry name" value="Tetratricopeptide repeat domain"/>
    <property type="match status" value="1"/>
</dbReference>
<evidence type="ECO:0000313" key="2">
    <source>
        <dbReference type="EMBL" id="GMH46903.1"/>
    </source>
</evidence>
<dbReference type="GO" id="GO:0005740">
    <property type="term" value="C:mitochondrial envelope"/>
    <property type="evidence" value="ECO:0007669"/>
    <property type="project" value="TreeGrafter"/>
</dbReference>
<feature type="region of interest" description="Disordered" evidence="1">
    <location>
        <begin position="254"/>
        <end position="294"/>
    </location>
</feature>
<gene>
    <name evidence="2" type="ORF">TrVE_jg11877</name>
</gene>